<feature type="domain" description="ASCH" evidence="1">
    <location>
        <begin position="31"/>
        <end position="154"/>
    </location>
</feature>
<dbReference type="PIRSF" id="PIRSF021320">
    <property type="entry name" value="DUF984"/>
    <property type="match status" value="1"/>
</dbReference>
<reference evidence="2 4" key="1">
    <citation type="submission" date="2014-03" db="EMBL/GenBank/DDBJ databases">
        <title>Complete genome sequence of the Radio-Resistant Rubrobacter radiotolerans RSPS-4.</title>
        <authorList>
            <person name="Egas C.C."/>
            <person name="Barroso C.C."/>
            <person name="Froufe H.J.C."/>
            <person name="Pacheco J.J."/>
            <person name="Albuquerque L.L."/>
            <person name="da Costa M.M.S."/>
        </authorList>
    </citation>
    <scope>NUCLEOTIDE SEQUENCE [LARGE SCALE GENOMIC DNA]</scope>
    <source>
        <strain evidence="2 4">RSPS-4</strain>
    </source>
</reference>
<dbReference type="InterPro" id="IPR009326">
    <property type="entry name" value="DUF984"/>
</dbReference>
<reference evidence="3" key="2">
    <citation type="submission" date="2023-11" db="EMBL/GenBank/DDBJ databases">
        <title>MicrobeMod: A computational toolkit for identifying prokaryotic methylation and restriction-modification with nanopore sequencing.</title>
        <authorList>
            <person name="Crits-Christoph A."/>
            <person name="Kang S.C."/>
            <person name="Lee H."/>
            <person name="Ostrov N."/>
        </authorList>
    </citation>
    <scope>NUCLEOTIDE SEQUENCE</scope>
    <source>
        <strain evidence="3">ATCC 51242</strain>
    </source>
</reference>
<evidence type="ECO:0000313" key="2">
    <source>
        <dbReference type="EMBL" id="AHY47637.1"/>
    </source>
</evidence>
<dbReference type="SMART" id="SM01022">
    <property type="entry name" value="ASCH"/>
    <property type="match status" value="1"/>
</dbReference>
<dbReference type="AlphaFoldDB" id="A0A023X5B0"/>
<dbReference type="KEGG" id="rrd:RradSPS_2354"/>
<dbReference type="PANTHER" id="PTHR39203">
    <property type="entry name" value="CYTOPLASMIC PROTEIN-RELATED"/>
    <property type="match status" value="1"/>
</dbReference>
<dbReference type="HOGENOM" id="CLU_102450_0_0_11"/>
<protein>
    <submittedName>
        <fullName evidence="3">ASCH domain-containing protein</fullName>
    </submittedName>
</protein>
<dbReference type="SUPFAM" id="SSF88697">
    <property type="entry name" value="PUA domain-like"/>
    <property type="match status" value="1"/>
</dbReference>
<evidence type="ECO:0000313" key="4">
    <source>
        <dbReference type="Proteomes" id="UP000025229"/>
    </source>
</evidence>
<dbReference type="PATRIC" id="fig|42256.3.peg.2397"/>
<dbReference type="Pfam" id="PF04266">
    <property type="entry name" value="ASCH"/>
    <property type="match status" value="1"/>
</dbReference>
<dbReference type="PANTHER" id="PTHR39203:SF1">
    <property type="entry name" value="CYTOPLASMIC PROTEIN"/>
    <property type="match status" value="1"/>
</dbReference>
<sequence>MSGSAVERLWRGYLDTLPQDAPQRERGYLAEAFGDSPEMADRLAALILSGTKTATCSALPEYEAAGEPLPLVGDLLVVLDGREEPLCIVETTEVALRSFDEVDETFAREEGEGDRTLASWRREHERFFRRTLPRIGREFSPGIPLVCERFRLVYREREAPAVENPRS</sequence>
<dbReference type="CDD" id="cd06553">
    <property type="entry name" value="ASCH_Ef3133_like"/>
    <property type="match status" value="1"/>
</dbReference>
<dbReference type="EMBL" id="JAWXXX010000001">
    <property type="protein sequence ID" value="MDX5895040.1"/>
    <property type="molecule type" value="Genomic_DNA"/>
</dbReference>
<dbReference type="InterPro" id="IPR015947">
    <property type="entry name" value="PUA-like_sf"/>
</dbReference>
<dbReference type="EMBL" id="CP007514">
    <property type="protein sequence ID" value="AHY47637.1"/>
    <property type="molecule type" value="Genomic_DNA"/>
</dbReference>
<dbReference type="Proteomes" id="UP000025229">
    <property type="component" value="Chromosome"/>
</dbReference>
<keyword evidence="4" id="KW-1185">Reference proteome</keyword>
<dbReference type="RefSeq" id="WP_051589755.1">
    <property type="nucleotide sequence ID" value="NZ_CP007514.1"/>
</dbReference>
<dbReference type="InterPro" id="IPR007374">
    <property type="entry name" value="ASCH_domain"/>
</dbReference>
<dbReference type="eggNOG" id="COG4405">
    <property type="taxonomic scope" value="Bacteria"/>
</dbReference>
<dbReference type="STRING" id="42256.RradSPS_2354"/>
<proteinExistence type="predicted"/>
<name>A0A023X5B0_RUBRA</name>
<organism evidence="2 4">
    <name type="scientific">Rubrobacter radiotolerans</name>
    <name type="common">Arthrobacter radiotolerans</name>
    <dbReference type="NCBI Taxonomy" id="42256"/>
    <lineage>
        <taxon>Bacteria</taxon>
        <taxon>Bacillati</taxon>
        <taxon>Actinomycetota</taxon>
        <taxon>Rubrobacteria</taxon>
        <taxon>Rubrobacterales</taxon>
        <taxon>Rubrobacteraceae</taxon>
        <taxon>Rubrobacter</taxon>
    </lineage>
</organism>
<evidence type="ECO:0000259" key="1">
    <source>
        <dbReference type="SMART" id="SM01022"/>
    </source>
</evidence>
<evidence type="ECO:0000313" key="3">
    <source>
        <dbReference type="EMBL" id="MDX5895040.1"/>
    </source>
</evidence>
<accession>A0A023X5B0</accession>
<dbReference type="Proteomes" id="UP001281130">
    <property type="component" value="Unassembled WGS sequence"/>
</dbReference>
<dbReference type="Gene3D" id="3.10.400.10">
    <property type="entry name" value="Sulfate adenylyltransferase"/>
    <property type="match status" value="1"/>
</dbReference>
<gene>
    <name evidence="2" type="ORF">RradSPS_2354</name>
    <name evidence="3" type="ORF">SIL72_13520</name>
</gene>